<dbReference type="Proteomes" id="UP000306575">
    <property type="component" value="Unassembled WGS sequence"/>
</dbReference>
<keyword evidence="1" id="KW-0472">Membrane</keyword>
<evidence type="ECO:0000313" key="3">
    <source>
        <dbReference type="Proteomes" id="UP000306575"/>
    </source>
</evidence>
<feature type="transmembrane region" description="Helical" evidence="1">
    <location>
        <begin position="6"/>
        <end position="26"/>
    </location>
</feature>
<dbReference type="RefSeq" id="WP_138017109.1">
    <property type="nucleotide sequence ID" value="NZ_SULI01000023.1"/>
</dbReference>
<dbReference type="AlphaFoldDB" id="A0A4U7MW83"/>
<evidence type="ECO:0000256" key="1">
    <source>
        <dbReference type="SAM" id="Phobius"/>
    </source>
</evidence>
<proteinExistence type="predicted"/>
<reference evidence="2 3" key="1">
    <citation type="submission" date="2019-04" db="EMBL/GenBank/DDBJ databases">
        <title>Genome sequence of Pelagicola litoralis CL-ES2.</title>
        <authorList>
            <person name="Cao J."/>
        </authorList>
    </citation>
    <scope>NUCLEOTIDE SEQUENCE [LARGE SCALE GENOMIC DNA]</scope>
    <source>
        <strain evidence="2 3">CL-ES2</strain>
    </source>
</reference>
<keyword evidence="1" id="KW-0812">Transmembrane</keyword>
<organism evidence="2 3">
    <name type="scientific">Shimia litoralis</name>
    <dbReference type="NCBI Taxonomy" id="420403"/>
    <lineage>
        <taxon>Bacteria</taxon>
        <taxon>Pseudomonadati</taxon>
        <taxon>Pseudomonadota</taxon>
        <taxon>Alphaproteobacteria</taxon>
        <taxon>Rhodobacterales</taxon>
        <taxon>Roseobacteraceae</taxon>
    </lineage>
</organism>
<feature type="transmembrane region" description="Helical" evidence="1">
    <location>
        <begin position="33"/>
        <end position="50"/>
    </location>
</feature>
<evidence type="ECO:0008006" key="4">
    <source>
        <dbReference type="Google" id="ProtNLM"/>
    </source>
</evidence>
<protein>
    <recommendedName>
        <fullName evidence="4">50S ribosomal protein L35</fullName>
    </recommendedName>
</protein>
<evidence type="ECO:0000313" key="2">
    <source>
        <dbReference type="EMBL" id="TKZ17395.1"/>
    </source>
</evidence>
<keyword evidence="3" id="KW-1185">Reference proteome</keyword>
<keyword evidence="1" id="KW-1133">Transmembrane helix</keyword>
<dbReference type="OrthoDB" id="7875801at2"/>
<name>A0A4U7MW83_9RHOB</name>
<sequence>MNTDYILAIGMLIGVFSIPAMMSAYADERPPRASMAAFILALSLMVLAYVRQPGGYTLTDLPNVVVTVIADIIN</sequence>
<gene>
    <name evidence="2" type="ORF">FAP39_14535</name>
</gene>
<comment type="caution">
    <text evidence="2">The sequence shown here is derived from an EMBL/GenBank/DDBJ whole genome shotgun (WGS) entry which is preliminary data.</text>
</comment>
<accession>A0A4U7MW83</accession>
<dbReference type="EMBL" id="SULI01000023">
    <property type="protein sequence ID" value="TKZ17395.1"/>
    <property type="molecule type" value="Genomic_DNA"/>
</dbReference>